<evidence type="ECO:0000313" key="2">
    <source>
        <dbReference type="Proteomes" id="UP000664534"/>
    </source>
</evidence>
<accession>A0A8H3HYM4</accession>
<organism evidence="1 2">
    <name type="scientific">Imshaugia aleurites</name>
    <dbReference type="NCBI Taxonomy" id="172621"/>
    <lineage>
        <taxon>Eukaryota</taxon>
        <taxon>Fungi</taxon>
        <taxon>Dikarya</taxon>
        <taxon>Ascomycota</taxon>
        <taxon>Pezizomycotina</taxon>
        <taxon>Lecanoromycetes</taxon>
        <taxon>OSLEUM clade</taxon>
        <taxon>Lecanoromycetidae</taxon>
        <taxon>Lecanorales</taxon>
        <taxon>Lecanorineae</taxon>
        <taxon>Parmeliaceae</taxon>
        <taxon>Imshaugia</taxon>
    </lineage>
</organism>
<dbReference type="EMBL" id="CAJPDT010000004">
    <property type="protein sequence ID" value="CAF9907882.1"/>
    <property type="molecule type" value="Genomic_DNA"/>
</dbReference>
<dbReference type="AlphaFoldDB" id="A0A8H3HYM4"/>
<dbReference type="Proteomes" id="UP000664534">
    <property type="component" value="Unassembled WGS sequence"/>
</dbReference>
<evidence type="ECO:0008006" key="3">
    <source>
        <dbReference type="Google" id="ProtNLM"/>
    </source>
</evidence>
<name>A0A8H3HYM4_9LECA</name>
<keyword evidence="2" id="KW-1185">Reference proteome</keyword>
<sequence length="372" mass="41100">MFTQNFVTAVAATTSIFIGGSNALVAQEASSATSASTLSVSYTTYSALASDYPGVARDGGGGGNIGGHTLMVFSDTQTKRTGLWRMTSNSYAYATNPDEPTEEQDFGSDEVPAQAIPWDEGECATEIVEEHPEWCSASNTSAHDGYWIWPNNALATQFNDPTATEAYAIYNTGLRTPLSWQYNTLVHWTVTDTGVNATRPVQKYITSDFKYQWGWSIASHSDGNIRLFAIDSGNLYVAKVAWDNITDTSQFAYWNGTQYTKSDESSAAVIATGDFVDGDVWWSPLCNTWILIYMGSAHVGSPWYVRYSTSRKVRGPYSEAQHIFTPPWGTSYSYSGHSYPQFISTEAQEVLLTWTYQDHGLYTHMAKLSFSL</sequence>
<gene>
    <name evidence="1" type="ORF">IMSHALPRED_006522</name>
</gene>
<proteinExistence type="predicted"/>
<comment type="caution">
    <text evidence="1">The sequence shown here is derived from an EMBL/GenBank/DDBJ whole genome shotgun (WGS) entry which is preliminary data.</text>
</comment>
<evidence type="ECO:0000313" key="1">
    <source>
        <dbReference type="EMBL" id="CAF9907882.1"/>
    </source>
</evidence>
<protein>
    <recommendedName>
        <fullName evidence="3">DUF4185 domain-containing protein</fullName>
    </recommendedName>
</protein>
<reference evidence="1" key="1">
    <citation type="submission" date="2021-03" db="EMBL/GenBank/DDBJ databases">
        <authorList>
            <person name="Tagirdzhanova G."/>
        </authorList>
    </citation>
    <scope>NUCLEOTIDE SEQUENCE</scope>
</reference>
<dbReference type="OrthoDB" id="2583188at2759"/>